<dbReference type="Proteomes" id="UP001138768">
    <property type="component" value="Unassembled WGS sequence"/>
</dbReference>
<reference evidence="1 2" key="1">
    <citation type="journal article" date="2020" name="Microorganisms">
        <title>Osmotic Adaptation and Compatible Solute Biosynthesis of Phototrophic Bacteria as Revealed from Genome Analyses.</title>
        <authorList>
            <person name="Imhoff J.F."/>
            <person name="Rahn T."/>
            <person name="Kunzel S."/>
            <person name="Keller A."/>
            <person name="Neulinger S.C."/>
        </authorList>
    </citation>
    <scope>NUCLEOTIDE SEQUENCE [LARGE SCALE GENOMIC DNA]</scope>
    <source>
        <strain evidence="1 2">DSM 25653</strain>
    </source>
</reference>
<dbReference type="InterPro" id="IPR036280">
    <property type="entry name" value="Multihaem_cyt_sf"/>
</dbReference>
<dbReference type="Gene3D" id="3.90.10.10">
    <property type="entry name" value="Cytochrome C3"/>
    <property type="match status" value="1"/>
</dbReference>
<evidence type="ECO:0008006" key="3">
    <source>
        <dbReference type="Google" id="ProtNLM"/>
    </source>
</evidence>
<accession>A0A9X1B354</accession>
<gene>
    <name evidence="1" type="ORF">CKO42_01975</name>
</gene>
<evidence type="ECO:0000313" key="1">
    <source>
        <dbReference type="EMBL" id="MBK1617237.1"/>
    </source>
</evidence>
<comment type="caution">
    <text evidence="1">The sequence shown here is derived from an EMBL/GenBank/DDBJ whole genome shotgun (WGS) entry which is preliminary data.</text>
</comment>
<organism evidence="1 2">
    <name type="scientific">Lamprobacter modestohalophilus</name>
    <dbReference type="NCBI Taxonomy" id="1064514"/>
    <lineage>
        <taxon>Bacteria</taxon>
        <taxon>Pseudomonadati</taxon>
        <taxon>Pseudomonadota</taxon>
        <taxon>Gammaproteobacteria</taxon>
        <taxon>Chromatiales</taxon>
        <taxon>Chromatiaceae</taxon>
        <taxon>Lamprobacter</taxon>
    </lineage>
</organism>
<dbReference type="EMBL" id="NRRY01000002">
    <property type="protein sequence ID" value="MBK1617237.1"/>
    <property type="molecule type" value="Genomic_DNA"/>
</dbReference>
<proteinExistence type="predicted"/>
<protein>
    <recommendedName>
        <fullName evidence="3">Hdr-like menaquinol oxidoreductase cytochrome c subunit</fullName>
    </recommendedName>
</protein>
<dbReference type="SUPFAM" id="SSF48695">
    <property type="entry name" value="Multiheme cytochromes"/>
    <property type="match status" value="1"/>
</dbReference>
<evidence type="ECO:0000313" key="2">
    <source>
        <dbReference type="Proteomes" id="UP001138768"/>
    </source>
</evidence>
<sequence length="167" mass="17718">MNKQPATEQEASMATIMTKGVLLALLAAVLGVGSAAYAEGVGDFVLPSSKAASLENCVEPTEYMRRNHFELIRHQRDETVYGGIRGDSHGLSGCVSCHVGYDDTGAPIEIDAEGQFCRSCHAYASVEMNCFDCHATVPRGEAWNHEVAAAHAHLTGSAPIGPTAAER</sequence>
<dbReference type="AlphaFoldDB" id="A0A9X1B354"/>
<keyword evidence="2" id="KW-1185">Reference proteome</keyword>
<name>A0A9X1B354_9GAMM</name>